<proteinExistence type="predicted"/>
<dbReference type="STRING" id="111780.Sta7437_1913"/>
<feature type="transmembrane region" description="Helical" evidence="1">
    <location>
        <begin position="288"/>
        <end position="309"/>
    </location>
</feature>
<dbReference type="InterPro" id="IPR017832">
    <property type="entry name" value="Glyco_trans_2_hopen-assoc_HpnB"/>
</dbReference>
<dbReference type="PATRIC" id="fig|111780.3.peg.2001"/>
<dbReference type="RefSeq" id="WP_015193140.1">
    <property type="nucleotide sequence ID" value="NC_019748.1"/>
</dbReference>
<dbReference type="Pfam" id="PF00535">
    <property type="entry name" value="Glycos_transf_2"/>
    <property type="match status" value="1"/>
</dbReference>
<keyword evidence="4" id="KW-1185">Reference proteome</keyword>
<dbReference type="NCBIfam" id="TIGR03469">
    <property type="entry name" value="HpnB"/>
    <property type="match status" value="1"/>
</dbReference>
<gene>
    <name evidence="3" type="ordered locus">Sta7437_1913</name>
</gene>
<dbReference type="Proteomes" id="UP000010473">
    <property type="component" value="Chromosome"/>
</dbReference>
<keyword evidence="1" id="KW-1133">Transmembrane helix</keyword>
<name>K9XTS4_STAC7</name>
<dbReference type="InterPro" id="IPR001173">
    <property type="entry name" value="Glyco_trans_2-like"/>
</dbReference>
<evidence type="ECO:0000259" key="2">
    <source>
        <dbReference type="Pfam" id="PF00535"/>
    </source>
</evidence>
<dbReference type="PANTHER" id="PTHR43646">
    <property type="entry name" value="GLYCOSYLTRANSFERASE"/>
    <property type="match status" value="1"/>
</dbReference>
<dbReference type="KEGG" id="scs:Sta7437_1913"/>
<accession>K9XTS4</accession>
<sequence>MILLTISLISLGIWLYLLGFWGNFWRAKERLETQHIKLESYPSIAVIIPARNEAELLPQTLRSLLVQDYPGDYSIVLIDDGSTDGTAQIAQEFFKTNKLKIIESQVLPQGWTGKLWAIQQGISYAQQQNPTPKYFLLTDADIEHSKNNLQQLVIKAELEQKNLVSLMVLLRCQSFWEKLLIPAFVFFFQKLYPFAWVNDPRKQIAAAAGGCILINAQALNEIGGIEVIKQALIDDCSLAKVIKQSNFQNKSIWLGLTNSTHSLRPYNHLETIWSMVARTAYTQLNHSPALLIGTMIAMSLVYLIAPVSLTTGIVTANWLLTIIGLLTWLLMLIAYLPTIRLYQISLFWALSLPAIALLYTLMTIDSAIQFWQGKGGNWKGRVYKN</sequence>
<dbReference type="HOGENOM" id="CLU_038143_2_0_3"/>
<keyword evidence="1" id="KW-0472">Membrane</keyword>
<dbReference type="InterPro" id="IPR029044">
    <property type="entry name" value="Nucleotide-diphossugar_trans"/>
</dbReference>
<dbReference type="CDD" id="cd00761">
    <property type="entry name" value="Glyco_tranf_GTA_type"/>
    <property type="match status" value="1"/>
</dbReference>
<dbReference type="SUPFAM" id="SSF53448">
    <property type="entry name" value="Nucleotide-diphospho-sugar transferases"/>
    <property type="match status" value="1"/>
</dbReference>
<evidence type="ECO:0000313" key="4">
    <source>
        <dbReference type="Proteomes" id="UP000010473"/>
    </source>
</evidence>
<feature type="transmembrane region" description="Helical" evidence="1">
    <location>
        <begin position="6"/>
        <end position="25"/>
    </location>
</feature>
<dbReference type="PANTHER" id="PTHR43646:SF3">
    <property type="entry name" value="SLR1566 PROTEIN"/>
    <property type="match status" value="1"/>
</dbReference>
<dbReference type="Gene3D" id="3.90.550.10">
    <property type="entry name" value="Spore Coat Polysaccharide Biosynthesis Protein SpsA, Chain A"/>
    <property type="match status" value="1"/>
</dbReference>
<reference evidence="4" key="1">
    <citation type="journal article" date="2013" name="Proc. Natl. Acad. Sci. U.S.A.">
        <title>Improving the coverage of the cyanobacterial phylum using diversity-driven genome sequencing.</title>
        <authorList>
            <person name="Shih P.M."/>
            <person name="Wu D."/>
            <person name="Latifi A."/>
            <person name="Axen S.D."/>
            <person name="Fewer D.P."/>
            <person name="Talla E."/>
            <person name="Calteau A."/>
            <person name="Cai F."/>
            <person name="Tandeau de Marsac N."/>
            <person name="Rippka R."/>
            <person name="Herdman M."/>
            <person name="Sivonen K."/>
            <person name="Coursin T."/>
            <person name="Laurent T."/>
            <person name="Goodwin L."/>
            <person name="Nolan M."/>
            <person name="Davenport K.W."/>
            <person name="Han C.S."/>
            <person name="Rubin E.M."/>
            <person name="Eisen J.A."/>
            <person name="Woyke T."/>
            <person name="Gugger M."/>
            <person name="Kerfeld C.A."/>
        </authorList>
    </citation>
    <scope>NUCLEOTIDE SEQUENCE [LARGE SCALE GENOMIC DNA]</scope>
    <source>
        <strain evidence="4">ATCC 29371 / PCC 7437</strain>
    </source>
</reference>
<feature type="transmembrane region" description="Helical" evidence="1">
    <location>
        <begin position="347"/>
        <end position="371"/>
    </location>
</feature>
<feature type="transmembrane region" description="Helical" evidence="1">
    <location>
        <begin position="315"/>
        <end position="335"/>
    </location>
</feature>
<dbReference type="EMBL" id="CP003653">
    <property type="protein sequence ID" value="AFZ35469.1"/>
    <property type="molecule type" value="Genomic_DNA"/>
</dbReference>
<evidence type="ECO:0000256" key="1">
    <source>
        <dbReference type="SAM" id="Phobius"/>
    </source>
</evidence>
<evidence type="ECO:0000313" key="3">
    <source>
        <dbReference type="EMBL" id="AFZ35469.1"/>
    </source>
</evidence>
<dbReference type="AlphaFoldDB" id="K9XTS4"/>
<organism evidence="3 4">
    <name type="scientific">Stanieria cyanosphaera (strain ATCC 29371 / PCC 7437)</name>
    <dbReference type="NCBI Taxonomy" id="111780"/>
    <lineage>
        <taxon>Bacteria</taxon>
        <taxon>Bacillati</taxon>
        <taxon>Cyanobacteriota</taxon>
        <taxon>Cyanophyceae</taxon>
        <taxon>Pleurocapsales</taxon>
        <taxon>Dermocarpellaceae</taxon>
        <taxon>Stanieria</taxon>
    </lineage>
</organism>
<protein>
    <submittedName>
        <fullName evidence="3">Hopene-associated glycosyltransferase HpnB</fullName>
    </submittedName>
</protein>
<dbReference type="eggNOG" id="COG1215">
    <property type="taxonomic scope" value="Bacteria"/>
</dbReference>
<keyword evidence="1" id="KW-0812">Transmembrane</keyword>
<feature type="domain" description="Glycosyltransferase 2-like" evidence="2">
    <location>
        <begin position="46"/>
        <end position="222"/>
    </location>
</feature>